<dbReference type="SUPFAM" id="SSF55469">
    <property type="entry name" value="FMN-dependent nitroreductase-like"/>
    <property type="match status" value="1"/>
</dbReference>
<proteinExistence type="inferred from homology"/>
<protein>
    <submittedName>
        <fullName evidence="3">Nitroreductase family protein</fullName>
    </submittedName>
</protein>
<dbReference type="KEGG" id="nei:BG910_06315"/>
<dbReference type="PANTHER" id="PTHR43673">
    <property type="entry name" value="NAD(P)H NITROREDUCTASE YDGI-RELATED"/>
    <property type="match status" value="1"/>
</dbReference>
<evidence type="ECO:0000313" key="3">
    <source>
        <dbReference type="EMBL" id="ASK27404.1"/>
    </source>
</evidence>
<evidence type="ECO:0000256" key="2">
    <source>
        <dbReference type="ARBA" id="ARBA00023002"/>
    </source>
</evidence>
<keyword evidence="4" id="KW-1185">Reference proteome</keyword>
<evidence type="ECO:0000313" key="4">
    <source>
        <dbReference type="Proteomes" id="UP000198238"/>
    </source>
</evidence>
<keyword evidence="2" id="KW-0560">Oxidoreductase</keyword>
<dbReference type="Proteomes" id="UP000198238">
    <property type="component" value="Chromosome"/>
</dbReference>
<comment type="similarity">
    <text evidence="1">Belongs to the nitroreductase family.</text>
</comment>
<reference evidence="3 4" key="1">
    <citation type="submission" date="2017-06" db="EMBL/GenBank/DDBJ databases">
        <title>Neisseria chenwenguii sp. nov., isolated from the intestinal contents of Tibetan Plateau Pika in Yushu, Qinghai Province, China.</title>
        <authorList>
            <person name="Zhang G."/>
        </authorList>
    </citation>
    <scope>NUCLEOTIDE SEQUENCE [LARGE SCALE GENOMIC DNA]</scope>
    <source>
        <strain evidence="3 4">10023</strain>
    </source>
</reference>
<sequence>MTLNGLLHRRRSVRHFDENAGISADTVRECLQLAPSSSNMQLYEFYHITDTALLARLSEACLSQNSAKTARQMVVFVTRQDLHKQRAAALLELERENTRRNSPSEKQAKYLKNWENYYGKLLPFLYARYCGLFTPLRKLVAYALRLKRPMMTYVGEGDMRVAVHKSCALAAQTFMLAMAEKGYDTCPLEGLDPGLVKKILNLPRGAEINMIAACGIRRADGKGIWGERVRLPFENVYRRL</sequence>
<accession>A0A220S1Q4</accession>
<organism evidence="3 4">
    <name type="scientific">Neisseria chenwenguii</name>
    <dbReference type="NCBI Taxonomy" id="1853278"/>
    <lineage>
        <taxon>Bacteria</taxon>
        <taxon>Pseudomonadati</taxon>
        <taxon>Pseudomonadota</taxon>
        <taxon>Betaproteobacteria</taxon>
        <taxon>Neisseriales</taxon>
        <taxon>Neisseriaceae</taxon>
        <taxon>Neisseria</taxon>
    </lineage>
</organism>
<dbReference type="EMBL" id="CP022278">
    <property type="protein sequence ID" value="ASK27404.1"/>
    <property type="molecule type" value="Genomic_DNA"/>
</dbReference>
<dbReference type="Gene3D" id="3.40.109.10">
    <property type="entry name" value="NADH Oxidase"/>
    <property type="match status" value="1"/>
</dbReference>
<dbReference type="RefSeq" id="WP_089036114.1">
    <property type="nucleotide sequence ID" value="NZ_CP022278.1"/>
</dbReference>
<dbReference type="PANTHER" id="PTHR43673:SF10">
    <property type="entry name" value="NADH DEHYDROGENASE_NAD(P)H NITROREDUCTASE XCC3605-RELATED"/>
    <property type="match status" value="1"/>
</dbReference>
<gene>
    <name evidence="3" type="ORF">BG910_06315</name>
</gene>
<dbReference type="InterPro" id="IPR000415">
    <property type="entry name" value="Nitroreductase-like"/>
</dbReference>
<name>A0A220S1Q4_9NEIS</name>
<dbReference type="AlphaFoldDB" id="A0A220S1Q4"/>
<evidence type="ECO:0000256" key="1">
    <source>
        <dbReference type="ARBA" id="ARBA00007118"/>
    </source>
</evidence>
<dbReference type="InterPro" id="IPR029479">
    <property type="entry name" value="Nitroreductase"/>
</dbReference>
<dbReference type="OrthoDB" id="9773807at2"/>
<dbReference type="GO" id="GO:0016491">
    <property type="term" value="F:oxidoreductase activity"/>
    <property type="evidence" value="ECO:0007669"/>
    <property type="project" value="UniProtKB-KW"/>
</dbReference>
<dbReference type="Pfam" id="PF00881">
    <property type="entry name" value="Nitroreductase"/>
    <property type="match status" value="1"/>
</dbReference>